<name>A0ABX1ZDL1_9BACL</name>
<dbReference type="SUPFAM" id="SSF140500">
    <property type="entry name" value="BAS1536-like"/>
    <property type="match status" value="1"/>
</dbReference>
<dbReference type="Pfam" id="PF09388">
    <property type="entry name" value="SpoOE-like"/>
    <property type="match status" value="1"/>
</dbReference>
<comment type="caution">
    <text evidence="1">The sequence shown here is derived from an EMBL/GenBank/DDBJ whole genome shotgun (WGS) entry which is preliminary data.</text>
</comment>
<dbReference type="EMBL" id="WHOC01000197">
    <property type="protein sequence ID" value="NOU91402.1"/>
    <property type="molecule type" value="Genomic_DNA"/>
</dbReference>
<gene>
    <name evidence="1" type="ORF">GC102_37610</name>
</gene>
<dbReference type="Proteomes" id="UP000658690">
    <property type="component" value="Unassembled WGS sequence"/>
</dbReference>
<sequence length="64" mass="7511">MENDTMESILQEKIESLRFEMINQAFINGSLTHEKVISVSQLLDRYILLYQKIILKKAQLKLIS</sequence>
<proteinExistence type="predicted"/>
<keyword evidence="2" id="KW-1185">Reference proteome</keyword>
<evidence type="ECO:0000313" key="1">
    <source>
        <dbReference type="EMBL" id="NOU91402.1"/>
    </source>
</evidence>
<dbReference type="InterPro" id="IPR037208">
    <property type="entry name" value="Spo0E-like_sf"/>
</dbReference>
<protein>
    <submittedName>
        <fullName evidence="1">Spo0E family sporulation regulatory protein-aspartic acid phosphatase</fullName>
    </submittedName>
</protein>
<organism evidence="1 2">
    <name type="scientific">Paenibacillus germinis</name>
    <dbReference type="NCBI Taxonomy" id="2654979"/>
    <lineage>
        <taxon>Bacteria</taxon>
        <taxon>Bacillati</taxon>
        <taxon>Bacillota</taxon>
        <taxon>Bacilli</taxon>
        <taxon>Bacillales</taxon>
        <taxon>Paenibacillaceae</taxon>
        <taxon>Paenibacillus</taxon>
    </lineage>
</organism>
<dbReference type="InterPro" id="IPR018540">
    <property type="entry name" value="Spo0E-like"/>
</dbReference>
<dbReference type="InterPro" id="IPR036638">
    <property type="entry name" value="HLH_DNA-bd_sf"/>
</dbReference>
<dbReference type="Gene3D" id="4.10.280.10">
    <property type="entry name" value="Helix-loop-helix DNA-binding domain"/>
    <property type="match status" value="1"/>
</dbReference>
<accession>A0ABX1ZDL1</accession>
<evidence type="ECO:0000313" key="2">
    <source>
        <dbReference type="Proteomes" id="UP000658690"/>
    </source>
</evidence>
<reference evidence="1 2" key="1">
    <citation type="submission" date="2019-10" db="EMBL/GenBank/DDBJ databases">
        <title>Description of Paenibacillus choica sp. nov.</title>
        <authorList>
            <person name="Carlier A."/>
            <person name="Qi S."/>
        </authorList>
    </citation>
    <scope>NUCLEOTIDE SEQUENCE [LARGE SCALE GENOMIC DNA]</scope>
    <source>
        <strain evidence="1 2">LMG 31460</strain>
    </source>
</reference>